<feature type="domain" description="Transposase for insertion sequence element IS21-like C-terminal" evidence="1">
    <location>
        <begin position="123"/>
        <end position="193"/>
    </location>
</feature>
<dbReference type="STRING" id="69895.SAMN05192551_1198"/>
<evidence type="ECO:0000259" key="1">
    <source>
        <dbReference type="Pfam" id="PF22483"/>
    </source>
</evidence>
<gene>
    <name evidence="2" type="ORF">SAMN05192551_1198</name>
</gene>
<keyword evidence="3" id="KW-1185">Reference proteome</keyword>
<reference evidence="3" key="1">
    <citation type="submission" date="2016-10" db="EMBL/GenBank/DDBJ databases">
        <authorList>
            <person name="Varghese N."/>
            <person name="Submissions S."/>
        </authorList>
    </citation>
    <scope>NUCLEOTIDE SEQUENCE [LARGE SCALE GENOMIC DNA]</scope>
    <source>
        <strain evidence="3">Z-7934</strain>
    </source>
</reference>
<organism evidence="2 3">
    <name type="scientific">Tindallia magadiensis</name>
    <dbReference type="NCBI Taxonomy" id="69895"/>
    <lineage>
        <taxon>Bacteria</taxon>
        <taxon>Bacillati</taxon>
        <taxon>Bacillota</taxon>
        <taxon>Clostridia</taxon>
        <taxon>Peptostreptococcales</taxon>
        <taxon>Tindalliaceae</taxon>
        <taxon>Tindallia</taxon>
    </lineage>
</organism>
<sequence length="308" mass="34855">MDAFTHFNGISGKVIFDNARVGVKEGFGLYAKPQAGYQALSAHYAFKTHFTNINSGNEKSLVENLVGWSRRNLMVPIPRVDSIDELNELLIAGCLEYRQHKIQGRSQTVGEQSIADCHALIKLPEYTFDTSRTVSPRVYDDSTFQFDRNRYSVPVKLVGRQISVKAFGNEIACYYNADKVATHQRSYERGEILYQLEHYLPLLEQKPRSVYHAKPIRRSEAMALLDWGRTFPNGAKDTVKLLVLSVEYGVNRLLTIRDQLPTGIQPTIELVRSELSPPVEPIPSLATEISVHPVDLKAYDRKFKVVGQ</sequence>
<dbReference type="PANTHER" id="PTHR35004:SF7">
    <property type="entry name" value="INTEGRASE PROTEIN"/>
    <property type="match status" value="1"/>
</dbReference>
<accession>A0A1I3I0E5</accession>
<dbReference type="InterPro" id="IPR054353">
    <property type="entry name" value="IstA-like_C"/>
</dbReference>
<dbReference type="EMBL" id="FOQA01000019">
    <property type="protein sequence ID" value="SFI41307.1"/>
    <property type="molecule type" value="Genomic_DNA"/>
</dbReference>
<dbReference type="AlphaFoldDB" id="A0A1I3I0E5"/>
<proteinExistence type="predicted"/>
<dbReference type="PANTHER" id="PTHR35004">
    <property type="entry name" value="TRANSPOSASE RV3428C-RELATED"/>
    <property type="match status" value="1"/>
</dbReference>
<dbReference type="Proteomes" id="UP000199287">
    <property type="component" value="Unassembled WGS sequence"/>
</dbReference>
<name>A0A1I3I0E5_9FIRM</name>
<protein>
    <recommendedName>
        <fullName evidence="1">Transposase for insertion sequence element IS21-like C-terminal domain-containing protein</fullName>
    </recommendedName>
</protein>
<dbReference type="Pfam" id="PF22483">
    <property type="entry name" value="Mu-transpos_C_2"/>
    <property type="match status" value="1"/>
</dbReference>
<evidence type="ECO:0000313" key="3">
    <source>
        <dbReference type="Proteomes" id="UP000199287"/>
    </source>
</evidence>
<evidence type="ECO:0000313" key="2">
    <source>
        <dbReference type="EMBL" id="SFI41307.1"/>
    </source>
</evidence>